<dbReference type="EMBL" id="CP026925">
    <property type="protein sequence ID" value="AVH45130.1"/>
    <property type="molecule type" value="Genomic_DNA"/>
</dbReference>
<organism evidence="1 2">
    <name type="scientific">Agrobacterium tumefaciens</name>
    <dbReference type="NCBI Taxonomy" id="358"/>
    <lineage>
        <taxon>Bacteria</taxon>
        <taxon>Pseudomonadati</taxon>
        <taxon>Pseudomonadota</taxon>
        <taxon>Alphaproteobacteria</taxon>
        <taxon>Hyphomicrobiales</taxon>
        <taxon>Rhizobiaceae</taxon>
        <taxon>Rhizobium/Agrobacterium group</taxon>
        <taxon>Agrobacterium</taxon>
        <taxon>Agrobacterium tumefaciens complex</taxon>
    </lineage>
</organism>
<accession>A0A2L2LLA7</accession>
<sequence length="75" mass="8224">MNLGGPDAPFGMEETVRRSSARFWRSVASQGFSISTATEALFHGEDFADASISLKDEGRSFAANSYNPRRVVRPL</sequence>
<proteinExistence type="predicted"/>
<gene>
    <name evidence="1" type="ORF">At1D1609_50940</name>
</gene>
<dbReference type="AlphaFoldDB" id="A0A2L2LLA7"/>
<evidence type="ECO:0000313" key="2">
    <source>
        <dbReference type="Proteomes" id="UP000237717"/>
    </source>
</evidence>
<reference evidence="1 2" key="1">
    <citation type="submission" date="2018-02" db="EMBL/GenBank/DDBJ databases">
        <title>Complete genome sequence of Agrobacterium tumefaciens 1D1609.</title>
        <authorList>
            <person name="Cho S.-T."/>
            <person name="Haryono M."/>
            <person name="Chang H.-H."/>
            <person name="Santos M.N."/>
            <person name="Lai E.-M."/>
            <person name="Kuo C.-H."/>
        </authorList>
    </citation>
    <scope>NUCLEOTIDE SEQUENCE [LARGE SCALE GENOMIC DNA]</scope>
    <source>
        <strain evidence="1 2">1D1609</strain>
    </source>
</reference>
<evidence type="ECO:0000313" key="1">
    <source>
        <dbReference type="EMBL" id="AVH45130.1"/>
    </source>
</evidence>
<protein>
    <submittedName>
        <fullName evidence="1">Uncharacterized protein</fullName>
    </submittedName>
</protein>
<dbReference type="Proteomes" id="UP000237717">
    <property type="component" value="Chromosome II"/>
</dbReference>
<name>A0A2L2LLA7_AGRTU</name>